<sequence length="119" mass="13457">MIQLNWGSFGILDALLILNIFYEKCSHSYVPITEKGYWQVTAAVNLPLNLKGCGFGAWKWKLKWEFICLQNLEVLDLSDNHFSGSMTAAVNLPLIRYFDVSFNLLEGTVDATICANAEY</sequence>
<protein>
    <submittedName>
        <fullName evidence="2">Uncharacterized protein</fullName>
    </submittedName>
</protein>
<keyword evidence="3" id="KW-1185">Reference proteome</keyword>
<dbReference type="Proteomes" id="UP000316621">
    <property type="component" value="Chromosome 10"/>
</dbReference>
<dbReference type="SUPFAM" id="SSF52058">
    <property type="entry name" value="L domain-like"/>
    <property type="match status" value="1"/>
</dbReference>
<proteinExistence type="predicted"/>
<dbReference type="InterPro" id="IPR032675">
    <property type="entry name" value="LRR_dom_sf"/>
</dbReference>
<name>A0A4Y7L5P3_PAPSO</name>
<dbReference type="AlphaFoldDB" id="A0A4Y7L5P3"/>
<evidence type="ECO:0000313" key="2">
    <source>
        <dbReference type="EMBL" id="RZC79748.1"/>
    </source>
</evidence>
<dbReference type="Pfam" id="PF00560">
    <property type="entry name" value="LRR_1"/>
    <property type="match status" value="1"/>
</dbReference>
<accession>A0A4Y7L5P3</accession>
<feature type="chain" id="PRO_5021443685" evidence="1">
    <location>
        <begin position="28"/>
        <end position="119"/>
    </location>
</feature>
<organism evidence="2 3">
    <name type="scientific">Papaver somniferum</name>
    <name type="common">Opium poppy</name>
    <dbReference type="NCBI Taxonomy" id="3469"/>
    <lineage>
        <taxon>Eukaryota</taxon>
        <taxon>Viridiplantae</taxon>
        <taxon>Streptophyta</taxon>
        <taxon>Embryophyta</taxon>
        <taxon>Tracheophyta</taxon>
        <taxon>Spermatophyta</taxon>
        <taxon>Magnoliopsida</taxon>
        <taxon>Ranunculales</taxon>
        <taxon>Papaveraceae</taxon>
        <taxon>Papaveroideae</taxon>
        <taxon>Papaver</taxon>
    </lineage>
</organism>
<dbReference type="EMBL" id="CM010724">
    <property type="protein sequence ID" value="RZC79748.1"/>
    <property type="molecule type" value="Genomic_DNA"/>
</dbReference>
<feature type="signal peptide" evidence="1">
    <location>
        <begin position="1"/>
        <end position="27"/>
    </location>
</feature>
<gene>
    <name evidence="2" type="ORF">C5167_042324</name>
</gene>
<reference evidence="2 3" key="1">
    <citation type="journal article" date="2018" name="Science">
        <title>The opium poppy genome and morphinan production.</title>
        <authorList>
            <person name="Guo L."/>
            <person name="Winzer T."/>
            <person name="Yang X."/>
            <person name="Li Y."/>
            <person name="Ning Z."/>
            <person name="He Z."/>
            <person name="Teodor R."/>
            <person name="Lu Y."/>
            <person name="Bowser T.A."/>
            <person name="Graham I.A."/>
            <person name="Ye K."/>
        </authorList>
    </citation>
    <scope>NUCLEOTIDE SEQUENCE [LARGE SCALE GENOMIC DNA]</scope>
    <source>
        <strain evidence="3">cv. HN1</strain>
        <tissue evidence="2">Leaves</tissue>
    </source>
</reference>
<dbReference type="Gene3D" id="3.80.10.10">
    <property type="entry name" value="Ribonuclease Inhibitor"/>
    <property type="match status" value="1"/>
</dbReference>
<evidence type="ECO:0000256" key="1">
    <source>
        <dbReference type="SAM" id="SignalP"/>
    </source>
</evidence>
<evidence type="ECO:0000313" key="3">
    <source>
        <dbReference type="Proteomes" id="UP000316621"/>
    </source>
</evidence>
<dbReference type="Gramene" id="RZC79748">
    <property type="protein sequence ID" value="RZC79748"/>
    <property type="gene ID" value="C5167_042324"/>
</dbReference>
<dbReference type="InterPro" id="IPR001611">
    <property type="entry name" value="Leu-rich_rpt"/>
</dbReference>
<keyword evidence="1" id="KW-0732">Signal</keyword>